<feature type="domain" description="Exonuclease" evidence="4">
    <location>
        <begin position="48"/>
        <end position="229"/>
    </location>
</feature>
<protein>
    <submittedName>
        <fullName evidence="5">3'-5' exonuclease DinG</fullName>
        <ecNumber evidence="5">3.1.-.-</ecNumber>
    </submittedName>
</protein>
<dbReference type="InterPro" id="IPR012337">
    <property type="entry name" value="RNaseH-like_sf"/>
</dbReference>
<evidence type="ECO:0000313" key="6">
    <source>
        <dbReference type="Proteomes" id="UP000838160"/>
    </source>
</evidence>
<evidence type="ECO:0000313" key="5">
    <source>
        <dbReference type="EMBL" id="CAH0525613.1"/>
    </source>
</evidence>
<proteinExistence type="predicted"/>
<organism evidence="5 6">
    <name type="scientific">Vibrio hippocampi</name>
    <dbReference type="NCBI Taxonomy" id="654686"/>
    <lineage>
        <taxon>Bacteria</taxon>
        <taxon>Pseudomonadati</taxon>
        <taxon>Pseudomonadota</taxon>
        <taxon>Gammaproteobacteria</taxon>
        <taxon>Vibrionales</taxon>
        <taxon>Vibrionaceae</taxon>
        <taxon>Vibrio</taxon>
    </lineage>
</organism>
<gene>
    <name evidence="5" type="primary">dinG_1</name>
    <name evidence="5" type="ORF">VHP8226_01141</name>
</gene>
<evidence type="ECO:0000256" key="3">
    <source>
        <dbReference type="ARBA" id="ARBA00022839"/>
    </source>
</evidence>
<keyword evidence="1" id="KW-0540">Nuclease</keyword>
<dbReference type="InterPro" id="IPR013520">
    <property type="entry name" value="Ribonucl_H"/>
</dbReference>
<comment type="caution">
    <text evidence="5">The sequence shown here is derived from an EMBL/GenBank/DDBJ whole genome shotgun (WGS) entry which is preliminary data.</text>
</comment>
<keyword evidence="6" id="KW-1185">Reference proteome</keyword>
<reference evidence="5" key="1">
    <citation type="submission" date="2021-12" db="EMBL/GenBank/DDBJ databases">
        <authorList>
            <person name="Rodrigo-Torres L."/>
            <person name="Arahal R. D."/>
            <person name="Lucena T."/>
        </authorList>
    </citation>
    <scope>NUCLEOTIDE SEQUENCE</scope>
    <source>
        <strain evidence="5">CECT 8226</strain>
    </source>
</reference>
<dbReference type="GO" id="GO:0004527">
    <property type="term" value="F:exonuclease activity"/>
    <property type="evidence" value="ECO:0007669"/>
    <property type="project" value="UniProtKB-KW"/>
</dbReference>
<dbReference type="SUPFAM" id="SSF53098">
    <property type="entry name" value="Ribonuclease H-like"/>
    <property type="match status" value="1"/>
</dbReference>
<evidence type="ECO:0000256" key="2">
    <source>
        <dbReference type="ARBA" id="ARBA00022801"/>
    </source>
</evidence>
<dbReference type="InterPro" id="IPR036397">
    <property type="entry name" value="RNaseH_sf"/>
</dbReference>
<keyword evidence="2 5" id="KW-0378">Hydrolase</keyword>
<dbReference type="EMBL" id="CAKLCM010000002">
    <property type="protein sequence ID" value="CAH0525613.1"/>
    <property type="molecule type" value="Genomic_DNA"/>
</dbReference>
<dbReference type="CDD" id="cd06127">
    <property type="entry name" value="DEDDh"/>
    <property type="match status" value="1"/>
</dbReference>
<evidence type="ECO:0000259" key="4">
    <source>
        <dbReference type="SMART" id="SM00479"/>
    </source>
</evidence>
<dbReference type="Proteomes" id="UP000838160">
    <property type="component" value="Unassembled WGS sequence"/>
</dbReference>
<dbReference type="PANTHER" id="PTHR30231">
    <property type="entry name" value="DNA POLYMERASE III SUBUNIT EPSILON"/>
    <property type="match status" value="1"/>
</dbReference>
<evidence type="ECO:0000256" key="1">
    <source>
        <dbReference type="ARBA" id="ARBA00022722"/>
    </source>
</evidence>
<sequence length="239" mass="26736">MIKKLLTPPVVQWHSKFETLIERSKDPRLTAFYQAGLPAADTSMHEVPFVALDFETTGLSADKDGILSIGLVPFSLSRIHLRQAAHWTVRPKEKLEEESVVIHGITHNDILDAPTLDDILAEVLTALSGKIIVVHYRPIERGFLNAALKRMLGEGIDFPVVDTMQIESNYQAKRASGLLNKLKGHSAQPVRLGQTRRRYGLPDYPPHHALTDAIATAELLQAQMAYHFDESAKLSDFWL</sequence>
<keyword evidence="3 5" id="KW-0269">Exonuclease</keyword>
<name>A0ABN8DIB8_9VIBR</name>
<dbReference type="Pfam" id="PF00929">
    <property type="entry name" value="RNase_T"/>
    <property type="match status" value="1"/>
</dbReference>
<dbReference type="Gene3D" id="3.30.420.10">
    <property type="entry name" value="Ribonuclease H-like superfamily/Ribonuclease H"/>
    <property type="match status" value="1"/>
</dbReference>
<dbReference type="NCBIfam" id="NF006602">
    <property type="entry name" value="PRK09146.1"/>
    <property type="match status" value="1"/>
</dbReference>
<accession>A0ABN8DIB8</accession>
<dbReference type="PANTHER" id="PTHR30231:SF4">
    <property type="entry name" value="PROTEIN NEN2"/>
    <property type="match status" value="1"/>
</dbReference>
<dbReference type="EC" id="3.1.-.-" evidence="5"/>
<dbReference type="SMART" id="SM00479">
    <property type="entry name" value="EXOIII"/>
    <property type="match status" value="1"/>
</dbReference>